<sequence length="227" mass="26272">MSEDPLASASPSITKHIDDTIFARKYRVAELVRAIEKMDEIDDNELASEEEVKELEDLEKKIRDHEGIFKEELSTLEDAKSKDIWFMATVLPLPIFGMFILDFNLFQYENIPVCLHILYSGPVITLVYVIASLIYFIASRKRANSKELGKPTEPDALDDWEHTITAADLRHRQLEILKYFKKLRCGIVAHKIWIYIWVKLLRLRSTDLSHHVALIQHPKANRGRTGT</sequence>
<accession>G0MBX1</accession>
<name>G0MBX1_CAEBE</name>
<keyword evidence="1" id="KW-0175">Coiled coil</keyword>
<proteinExistence type="predicted"/>
<dbReference type="HOGENOM" id="CLU_1220631_0_0_1"/>
<dbReference type="AlphaFoldDB" id="G0MBX1"/>
<organism evidence="4">
    <name type="scientific">Caenorhabditis brenneri</name>
    <name type="common">Nematode worm</name>
    <dbReference type="NCBI Taxonomy" id="135651"/>
    <lineage>
        <taxon>Eukaryota</taxon>
        <taxon>Metazoa</taxon>
        <taxon>Ecdysozoa</taxon>
        <taxon>Nematoda</taxon>
        <taxon>Chromadorea</taxon>
        <taxon>Rhabditida</taxon>
        <taxon>Rhabditina</taxon>
        <taxon>Rhabditomorpha</taxon>
        <taxon>Rhabditoidea</taxon>
        <taxon>Rhabditidae</taxon>
        <taxon>Peloderinae</taxon>
        <taxon>Caenorhabditis</taxon>
    </lineage>
</organism>
<evidence type="ECO:0000256" key="1">
    <source>
        <dbReference type="SAM" id="Coils"/>
    </source>
</evidence>
<evidence type="ECO:0000256" key="2">
    <source>
        <dbReference type="SAM" id="Phobius"/>
    </source>
</evidence>
<evidence type="ECO:0000313" key="3">
    <source>
        <dbReference type="EMBL" id="EGT45811.1"/>
    </source>
</evidence>
<feature type="transmembrane region" description="Helical" evidence="2">
    <location>
        <begin position="117"/>
        <end position="138"/>
    </location>
</feature>
<feature type="transmembrane region" description="Helical" evidence="2">
    <location>
        <begin position="84"/>
        <end position="105"/>
    </location>
</feature>
<protein>
    <submittedName>
        <fullName evidence="3">Uncharacterized protein</fullName>
    </submittedName>
</protein>
<dbReference type="InParanoid" id="G0MBX1"/>
<keyword evidence="2" id="KW-0812">Transmembrane</keyword>
<dbReference type="Proteomes" id="UP000008068">
    <property type="component" value="Unassembled WGS sequence"/>
</dbReference>
<keyword evidence="2" id="KW-0472">Membrane</keyword>
<gene>
    <name evidence="3" type="ORF">CAEBREN_11983</name>
</gene>
<feature type="coiled-coil region" evidence="1">
    <location>
        <begin position="38"/>
        <end position="68"/>
    </location>
</feature>
<reference evidence="4" key="1">
    <citation type="submission" date="2011-07" db="EMBL/GenBank/DDBJ databases">
        <authorList>
            <consortium name="Caenorhabditis brenneri Sequencing and Analysis Consortium"/>
            <person name="Wilson R.K."/>
        </authorList>
    </citation>
    <scope>NUCLEOTIDE SEQUENCE [LARGE SCALE GENOMIC DNA]</scope>
    <source>
        <strain evidence="4">PB2801</strain>
    </source>
</reference>
<keyword evidence="4" id="KW-1185">Reference proteome</keyword>
<dbReference type="EMBL" id="GL379789">
    <property type="protein sequence ID" value="EGT45811.1"/>
    <property type="molecule type" value="Genomic_DNA"/>
</dbReference>
<evidence type="ECO:0000313" key="4">
    <source>
        <dbReference type="Proteomes" id="UP000008068"/>
    </source>
</evidence>
<keyword evidence="2" id="KW-1133">Transmembrane helix</keyword>